<feature type="transmembrane region" description="Helical" evidence="1">
    <location>
        <begin position="98"/>
        <end position="116"/>
    </location>
</feature>
<name>A0A2K0TGZ0_9HYPO</name>
<keyword evidence="1" id="KW-0812">Transmembrane</keyword>
<evidence type="ECO:0000256" key="1">
    <source>
        <dbReference type="SAM" id="Phobius"/>
    </source>
</evidence>
<sequence length="280" mass="32028">MGIFGPKGRPWTYHVLHRKWPRVPRTAMRWLMLVEFIGLIPLLVITALSQPNLYRTALWQIGWDHRLNSNPAIILYAYANHTSQPKLAFIWSQKLTDFNVAIAVISLFFLLSKLIAVIMRVWYPIVSVASSTALVVLYAVSTYGQVGPDYTDPRYPAPAAWYFRYGCDMAKPYGQYTNCQIAQSSLFITLYMLTVYLLLLGFSLYSMWPNHLNDLDTDEDEDDEEPVKEGKSIELGGLREMGMRQPMASGAVPFTPRTHAFHILDRKLPLRQESEVVSYA</sequence>
<dbReference type="OrthoDB" id="5352400at2759"/>
<dbReference type="EMBL" id="MTYH01000028">
    <property type="protein sequence ID" value="PNP44794.1"/>
    <property type="molecule type" value="Genomic_DNA"/>
</dbReference>
<proteinExistence type="predicted"/>
<feature type="transmembrane region" description="Helical" evidence="1">
    <location>
        <begin position="121"/>
        <end position="140"/>
    </location>
</feature>
<evidence type="ECO:0000313" key="2">
    <source>
        <dbReference type="EMBL" id="PNP44794.1"/>
    </source>
</evidence>
<feature type="transmembrane region" description="Helical" evidence="1">
    <location>
        <begin position="186"/>
        <end position="205"/>
    </location>
</feature>
<comment type="caution">
    <text evidence="2">The sequence shown here is derived from an EMBL/GenBank/DDBJ whole genome shotgun (WGS) entry which is preliminary data.</text>
</comment>
<keyword evidence="1" id="KW-1133">Transmembrane helix</keyword>
<gene>
    <name evidence="2" type="ORF">TGAMA5MH_03603</name>
</gene>
<evidence type="ECO:0000313" key="3">
    <source>
        <dbReference type="Proteomes" id="UP000236546"/>
    </source>
</evidence>
<dbReference type="Proteomes" id="UP000236546">
    <property type="component" value="Unassembled WGS sequence"/>
</dbReference>
<protein>
    <submittedName>
        <fullName evidence="2">Uncharacterized protein</fullName>
    </submittedName>
</protein>
<feature type="transmembrane region" description="Helical" evidence="1">
    <location>
        <begin position="27"/>
        <end position="48"/>
    </location>
</feature>
<dbReference type="AlphaFoldDB" id="A0A2K0TGZ0"/>
<keyword evidence="1" id="KW-0472">Membrane</keyword>
<organism evidence="2 3">
    <name type="scientific">Trichoderma gamsii</name>
    <dbReference type="NCBI Taxonomy" id="398673"/>
    <lineage>
        <taxon>Eukaryota</taxon>
        <taxon>Fungi</taxon>
        <taxon>Dikarya</taxon>
        <taxon>Ascomycota</taxon>
        <taxon>Pezizomycotina</taxon>
        <taxon>Sordariomycetes</taxon>
        <taxon>Hypocreomycetidae</taxon>
        <taxon>Hypocreales</taxon>
        <taxon>Hypocreaceae</taxon>
        <taxon>Trichoderma</taxon>
    </lineage>
</organism>
<reference evidence="2 3" key="1">
    <citation type="submission" date="2017-02" db="EMBL/GenBank/DDBJ databases">
        <title>Genomes of Trichoderma spp. with biocontrol activity.</title>
        <authorList>
            <person name="Gardiner D."/>
            <person name="Kazan K."/>
            <person name="Vos C."/>
            <person name="Harvey P."/>
        </authorList>
    </citation>
    <scope>NUCLEOTIDE SEQUENCE [LARGE SCALE GENOMIC DNA]</scope>
    <source>
        <strain evidence="2 3">A5MH</strain>
    </source>
</reference>
<accession>A0A2K0TGZ0</accession>